<reference evidence="2" key="1">
    <citation type="journal article" date="2014" name="Int. J. Syst. Evol. Microbiol.">
        <title>Complete genome sequence of Corynebacterium casei LMG S-19264T (=DSM 44701T), isolated from a smear-ripened cheese.</title>
        <authorList>
            <consortium name="US DOE Joint Genome Institute (JGI-PGF)"/>
            <person name="Walter F."/>
            <person name="Albersmeier A."/>
            <person name="Kalinowski J."/>
            <person name="Ruckert C."/>
        </authorList>
    </citation>
    <scope>NUCLEOTIDE SEQUENCE</scope>
    <source>
        <strain evidence="2">CCM 7905</strain>
    </source>
</reference>
<sequence>MRRVDTPSRRVRPRTVLLAVAAVLVVMIVAAVAAKFLGGGLGPDIYATGALATPPPGDDRGTALSSTEIDTSDEDLARSSKSIRTVVYRSISGVTGQPTTVNGTIAVPNGNVPEGGWPIVSLAHGTSGILPECGPTASTALRGVAPSMAALLKLGYVVAATDYEGLGPDQATSHPYLEPTTAANNVIDIVRTARYTVPDTSTRWAAVGGSQGGQAAWAANEAAATYGTGLDMVGAVALSPAANVTDYVTAAATGKLTGQQKQVYPMLITGIHNADPAIEVGAYLHDTVEKGISTLLECVGENQPAKDLIVNAAPQTSFAPSTPADADALTAVLSRYALPRTPAAAPMLVVYGDADMTVIPSSTDGAIDKACAQGDVIEVQVQAGKGHAVDPTPFAAFLKERFSNTDPKNDCASRTG</sequence>
<dbReference type="EMBL" id="BMCU01000004">
    <property type="protein sequence ID" value="GGG21750.1"/>
    <property type="molecule type" value="Genomic_DNA"/>
</dbReference>
<evidence type="ECO:0000313" key="2">
    <source>
        <dbReference type="EMBL" id="GGG21750.1"/>
    </source>
</evidence>
<proteinExistence type="predicted"/>
<dbReference type="PANTHER" id="PTHR34853:SF1">
    <property type="entry name" value="LIPASE 5"/>
    <property type="match status" value="1"/>
</dbReference>
<reference evidence="2" key="2">
    <citation type="submission" date="2020-09" db="EMBL/GenBank/DDBJ databases">
        <authorList>
            <person name="Sun Q."/>
            <person name="Sedlacek I."/>
        </authorList>
    </citation>
    <scope>NUCLEOTIDE SEQUENCE</scope>
    <source>
        <strain evidence="2">CCM 7905</strain>
    </source>
</reference>
<dbReference type="InterPro" id="IPR029058">
    <property type="entry name" value="AB_hydrolase_fold"/>
</dbReference>
<dbReference type="GO" id="GO:0016042">
    <property type="term" value="P:lipid catabolic process"/>
    <property type="evidence" value="ECO:0007669"/>
    <property type="project" value="InterPro"/>
</dbReference>
<protein>
    <submittedName>
        <fullName evidence="2">Lipase</fullName>
    </submittedName>
</protein>
<dbReference type="GO" id="GO:0004806">
    <property type="term" value="F:triacylglycerol lipase activity"/>
    <property type="evidence" value="ECO:0007669"/>
    <property type="project" value="InterPro"/>
</dbReference>
<organism evidence="2 3">
    <name type="scientific">Rhodococcoides trifolii</name>
    <dbReference type="NCBI Taxonomy" id="908250"/>
    <lineage>
        <taxon>Bacteria</taxon>
        <taxon>Bacillati</taxon>
        <taxon>Actinomycetota</taxon>
        <taxon>Actinomycetes</taxon>
        <taxon>Mycobacteriales</taxon>
        <taxon>Nocardiaceae</taxon>
        <taxon>Rhodococcoides</taxon>
    </lineage>
</organism>
<dbReference type="Pfam" id="PF03583">
    <property type="entry name" value="LIP"/>
    <property type="match status" value="1"/>
</dbReference>
<dbReference type="PIRSF" id="PIRSF029171">
    <property type="entry name" value="Esterase_LipA"/>
    <property type="match status" value="1"/>
</dbReference>
<gene>
    <name evidence="2" type="ORF">GCM10007304_39470</name>
</gene>
<dbReference type="AlphaFoldDB" id="A0A917G485"/>
<evidence type="ECO:0000313" key="3">
    <source>
        <dbReference type="Proteomes" id="UP000654257"/>
    </source>
</evidence>
<evidence type="ECO:0000256" key="1">
    <source>
        <dbReference type="SAM" id="MobiDB-lite"/>
    </source>
</evidence>
<name>A0A917G485_9NOCA</name>
<dbReference type="SUPFAM" id="SSF53474">
    <property type="entry name" value="alpha/beta-Hydrolases"/>
    <property type="match status" value="1"/>
</dbReference>
<accession>A0A917G485</accession>
<keyword evidence="3" id="KW-1185">Reference proteome</keyword>
<dbReference type="Gene3D" id="3.40.50.1820">
    <property type="entry name" value="alpha/beta hydrolase"/>
    <property type="match status" value="2"/>
</dbReference>
<dbReference type="Proteomes" id="UP000654257">
    <property type="component" value="Unassembled WGS sequence"/>
</dbReference>
<dbReference type="InterPro" id="IPR005152">
    <property type="entry name" value="Lipase_secreted"/>
</dbReference>
<dbReference type="PANTHER" id="PTHR34853">
    <property type="match status" value="1"/>
</dbReference>
<comment type="caution">
    <text evidence="2">The sequence shown here is derived from an EMBL/GenBank/DDBJ whole genome shotgun (WGS) entry which is preliminary data.</text>
</comment>
<feature type="region of interest" description="Disordered" evidence="1">
    <location>
        <begin position="52"/>
        <end position="76"/>
    </location>
</feature>